<proteinExistence type="predicted"/>
<protein>
    <submittedName>
        <fullName evidence="2">Uncharacterized protein</fullName>
    </submittedName>
</protein>
<reference evidence="2" key="2">
    <citation type="submission" date="2020-11" db="EMBL/GenBank/DDBJ databases">
        <authorList>
            <person name="McCartney M.A."/>
            <person name="Auch B."/>
            <person name="Kono T."/>
            <person name="Mallez S."/>
            <person name="Becker A."/>
            <person name="Gohl D.M."/>
            <person name="Silverstein K.A.T."/>
            <person name="Koren S."/>
            <person name="Bechman K.B."/>
            <person name="Herman A."/>
            <person name="Abrahante J.E."/>
            <person name="Garbe J."/>
        </authorList>
    </citation>
    <scope>NUCLEOTIDE SEQUENCE</scope>
    <source>
        <strain evidence="2">Duluth1</strain>
        <tissue evidence="2">Whole animal</tissue>
    </source>
</reference>
<evidence type="ECO:0000313" key="2">
    <source>
        <dbReference type="EMBL" id="KAH3866589.1"/>
    </source>
</evidence>
<dbReference type="Proteomes" id="UP000828390">
    <property type="component" value="Unassembled WGS sequence"/>
</dbReference>
<name>A0A9D4LZH9_DREPO</name>
<gene>
    <name evidence="2" type="ORF">DPMN_029686</name>
</gene>
<reference evidence="2" key="1">
    <citation type="journal article" date="2019" name="bioRxiv">
        <title>The Genome of the Zebra Mussel, Dreissena polymorpha: A Resource for Invasive Species Research.</title>
        <authorList>
            <person name="McCartney M.A."/>
            <person name="Auch B."/>
            <person name="Kono T."/>
            <person name="Mallez S."/>
            <person name="Zhang Y."/>
            <person name="Obille A."/>
            <person name="Becker A."/>
            <person name="Abrahante J.E."/>
            <person name="Garbe J."/>
            <person name="Badalamenti J.P."/>
            <person name="Herman A."/>
            <person name="Mangelson H."/>
            <person name="Liachko I."/>
            <person name="Sullivan S."/>
            <person name="Sone E.D."/>
            <person name="Koren S."/>
            <person name="Silverstein K.A.T."/>
            <person name="Beckman K.B."/>
            <person name="Gohl D.M."/>
        </authorList>
    </citation>
    <scope>NUCLEOTIDE SEQUENCE</scope>
    <source>
        <strain evidence="2">Duluth1</strain>
        <tissue evidence="2">Whole animal</tissue>
    </source>
</reference>
<feature type="region of interest" description="Disordered" evidence="1">
    <location>
        <begin position="1"/>
        <end position="57"/>
    </location>
</feature>
<accession>A0A9D4LZH9</accession>
<evidence type="ECO:0000313" key="3">
    <source>
        <dbReference type="Proteomes" id="UP000828390"/>
    </source>
</evidence>
<evidence type="ECO:0000256" key="1">
    <source>
        <dbReference type="SAM" id="MobiDB-lite"/>
    </source>
</evidence>
<feature type="compositionally biased region" description="Polar residues" evidence="1">
    <location>
        <begin position="1"/>
        <end position="11"/>
    </location>
</feature>
<sequence>MTSTTLQTTVSAKLRAVIGPRTSREREDEEKAMVYDRDNRGELRHAKYTRQDSMTEY</sequence>
<organism evidence="2 3">
    <name type="scientific">Dreissena polymorpha</name>
    <name type="common">Zebra mussel</name>
    <name type="synonym">Mytilus polymorpha</name>
    <dbReference type="NCBI Taxonomy" id="45954"/>
    <lineage>
        <taxon>Eukaryota</taxon>
        <taxon>Metazoa</taxon>
        <taxon>Spiralia</taxon>
        <taxon>Lophotrochozoa</taxon>
        <taxon>Mollusca</taxon>
        <taxon>Bivalvia</taxon>
        <taxon>Autobranchia</taxon>
        <taxon>Heteroconchia</taxon>
        <taxon>Euheterodonta</taxon>
        <taxon>Imparidentia</taxon>
        <taxon>Neoheterodontei</taxon>
        <taxon>Myida</taxon>
        <taxon>Dreissenoidea</taxon>
        <taxon>Dreissenidae</taxon>
        <taxon>Dreissena</taxon>
    </lineage>
</organism>
<feature type="compositionally biased region" description="Basic and acidic residues" evidence="1">
    <location>
        <begin position="22"/>
        <end position="45"/>
    </location>
</feature>
<dbReference type="AlphaFoldDB" id="A0A9D4LZH9"/>
<keyword evidence="3" id="KW-1185">Reference proteome</keyword>
<comment type="caution">
    <text evidence="2">The sequence shown here is derived from an EMBL/GenBank/DDBJ whole genome shotgun (WGS) entry which is preliminary data.</text>
</comment>
<dbReference type="EMBL" id="JAIWYP010000002">
    <property type="protein sequence ID" value="KAH3866589.1"/>
    <property type="molecule type" value="Genomic_DNA"/>
</dbReference>